<sequence length="111" mass="12653">MVLMKVIAFDRFKPGVTLETITPYLPEEVANVWRLWKAGIVRENYARADESGVVIVFEVDSVAQARRYVDDFPLSKKGFLEWTYVPVTAPLPLEALMDASVDTAEPYDRTR</sequence>
<dbReference type="Gene3D" id="3.30.70.1060">
    <property type="entry name" value="Dimeric alpha+beta barrel"/>
    <property type="match status" value="1"/>
</dbReference>
<dbReference type="SUPFAM" id="SSF54909">
    <property type="entry name" value="Dimeric alpha+beta barrel"/>
    <property type="match status" value="1"/>
</dbReference>
<dbReference type="InterPro" id="IPR011008">
    <property type="entry name" value="Dimeric_a/b-barrel"/>
</dbReference>
<evidence type="ECO:0008006" key="3">
    <source>
        <dbReference type="Google" id="ProtNLM"/>
    </source>
</evidence>
<gene>
    <name evidence="1" type="ORF">NCTC13184_01402</name>
</gene>
<evidence type="ECO:0000313" key="1">
    <source>
        <dbReference type="EMBL" id="SUA42054.1"/>
    </source>
</evidence>
<organism evidence="1 2">
    <name type="scientific">Nocardia africana</name>
    <dbReference type="NCBI Taxonomy" id="134964"/>
    <lineage>
        <taxon>Bacteria</taxon>
        <taxon>Bacillati</taxon>
        <taxon>Actinomycetota</taxon>
        <taxon>Actinomycetes</taxon>
        <taxon>Mycobacteriales</taxon>
        <taxon>Nocardiaceae</taxon>
        <taxon>Nocardia</taxon>
    </lineage>
</organism>
<proteinExistence type="predicted"/>
<reference evidence="1 2" key="1">
    <citation type="submission" date="2018-06" db="EMBL/GenBank/DDBJ databases">
        <authorList>
            <consortium name="Pathogen Informatics"/>
            <person name="Doyle S."/>
        </authorList>
    </citation>
    <scope>NUCLEOTIDE SEQUENCE [LARGE SCALE GENOMIC DNA]</scope>
    <source>
        <strain evidence="1 2">NCTC13184</strain>
    </source>
</reference>
<dbReference type="Proteomes" id="UP000255082">
    <property type="component" value="Unassembled WGS sequence"/>
</dbReference>
<dbReference type="EMBL" id="UGRU01000001">
    <property type="protein sequence ID" value="SUA42054.1"/>
    <property type="molecule type" value="Genomic_DNA"/>
</dbReference>
<dbReference type="AlphaFoldDB" id="A0A378WNQ3"/>
<protein>
    <recommendedName>
        <fullName evidence="3">Muconolactone isomerase domain-containing protein</fullName>
    </recommendedName>
</protein>
<accession>A0A378WNQ3</accession>
<name>A0A378WNQ3_9NOCA</name>
<evidence type="ECO:0000313" key="2">
    <source>
        <dbReference type="Proteomes" id="UP000255082"/>
    </source>
</evidence>